<gene>
    <name evidence="3" type="ORF">g.3085</name>
    <name evidence="2" type="ORF">g.3087</name>
</gene>
<organism evidence="2">
    <name type="scientific">Clastoptera arizonana</name>
    <name type="common">Arizona spittle bug</name>
    <dbReference type="NCBI Taxonomy" id="38151"/>
    <lineage>
        <taxon>Eukaryota</taxon>
        <taxon>Metazoa</taxon>
        <taxon>Ecdysozoa</taxon>
        <taxon>Arthropoda</taxon>
        <taxon>Hexapoda</taxon>
        <taxon>Insecta</taxon>
        <taxon>Pterygota</taxon>
        <taxon>Neoptera</taxon>
        <taxon>Paraneoptera</taxon>
        <taxon>Hemiptera</taxon>
        <taxon>Auchenorrhyncha</taxon>
        <taxon>Cercopoidea</taxon>
        <taxon>Clastopteridae</taxon>
        <taxon>Clastoptera</taxon>
    </lineage>
</organism>
<accession>A0A1B6CH96</accession>
<reference evidence="2" key="1">
    <citation type="submission" date="2015-12" db="EMBL/GenBank/DDBJ databases">
        <title>De novo transcriptome assembly of four potential Pierce s Disease insect vectors from Arizona vineyards.</title>
        <authorList>
            <person name="Tassone E.E."/>
        </authorList>
    </citation>
    <scope>NUCLEOTIDE SEQUENCE</scope>
</reference>
<dbReference type="AlphaFoldDB" id="A0A1B6CH96"/>
<evidence type="ECO:0000256" key="1">
    <source>
        <dbReference type="SAM" id="SignalP"/>
    </source>
</evidence>
<proteinExistence type="predicted"/>
<evidence type="ECO:0000313" key="3">
    <source>
        <dbReference type="EMBL" id="JAS18655.1"/>
    </source>
</evidence>
<protein>
    <recommendedName>
        <fullName evidence="4">Prolyl 4-hydroxylase alpha-subunit N-terminal domain-containing protein</fullName>
    </recommendedName>
</protein>
<feature type="signal peptide" evidence="1">
    <location>
        <begin position="1"/>
        <end position="24"/>
    </location>
</feature>
<sequence length="155" mass="18239">MIAWLKLSLLSLILLMYTIRQISSWNVGNYLHEVDAAVIKLLDKPINKNKRKLFEAINDYIETLQDLIEKINLKRRTALAAAEVLLVQEAPQYSSKAIDDKKLCDKFGWDEIDVDDIHRLMNETCSMWAEFKVAYRELKVYFSAEDKKKRDYSEY</sequence>
<keyword evidence="1" id="KW-0732">Signal</keyword>
<feature type="chain" id="PRO_5008580387" description="Prolyl 4-hydroxylase alpha-subunit N-terminal domain-containing protein" evidence="1">
    <location>
        <begin position="25"/>
        <end position="155"/>
    </location>
</feature>
<dbReference type="EMBL" id="GEDC01024519">
    <property type="protein sequence ID" value="JAS12779.1"/>
    <property type="molecule type" value="Transcribed_RNA"/>
</dbReference>
<dbReference type="EMBL" id="GEDC01018643">
    <property type="protein sequence ID" value="JAS18655.1"/>
    <property type="molecule type" value="Transcribed_RNA"/>
</dbReference>
<evidence type="ECO:0008006" key="4">
    <source>
        <dbReference type="Google" id="ProtNLM"/>
    </source>
</evidence>
<name>A0A1B6CH96_9HEMI</name>
<evidence type="ECO:0000313" key="2">
    <source>
        <dbReference type="EMBL" id="JAS12779.1"/>
    </source>
</evidence>